<keyword evidence="6 7" id="KW-0472">Membrane</keyword>
<feature type="transmembrane region" description="Helical" evidence="7">
    <location>
        <begin position="12"/>
        <end position="34"/>
    </location>
</feature>
<keyword evidence="5 7" id="KW-1133">Transmembrane helix</keyword>
<dbReference type="Proteomes" id="UP000010847">
    <property type="component" value="Chromosome"/>
</dbReference>
<evidence type="ECO:0000313" key="9">
    <source>
        <dbReference type="EMBL" id="AHF06633.1"/>
    </source>
</evidence>
<dbReference type="InterPro" id="IPR036259">
    <property type="entry name" value="MFS_trans_sf"/>
</dbReference>
<dbReference type="GO" id="GO:0022857">
    <property type="term" value="F:transmembrane transporter activity"/>
    <property type="evidence" value="ECO:0007669"/>
    <property type="project" value="InterPro"/>
</dbReference>
<dbReference type="FunFam" id="1.20.1720.10:FF:000004">
    <property type="entry name" value="EmrB/QacA family drug resistance transporter"/>
    <property type="match status" value="1"/>
</dbReference>
<dbReference type="Pfam" id="PF07690">
    <property type="entry name" value="MFS_1"/>
    <property type="match status" value="1"/>
</dbReference>
<dbReference type="InterPro" id="IPR011701">
    <property type="entry name" value="MFS"/>
</dbReference>
<reference evidence="9 10" key="1">
    <citation type="submission" date="2013-12" db="EMBL/GenBank/DDBJ databases">
        <authorList>
            <consortium name="DOE Joint Genome Institute"/>
            <person name="Smidt H."/>
            <person name="Huntemann M."/>
            <person name="Han J."/>
            <person name="Chen A."/>
            <person name="Kyrpides N."/>
            <person name="Mavromatis K."/>
            <person name="Markowitz V."/>
            <person name="Palaniappan K."/>
            <person name="Ivanova N."/>
            <person name="Schaumberg A."/>
            <person name="Pati A."/>
            <person name="Liolios K."/>
            <person name="Nordberg H.P."/>
            <person name="Cantor M.N."/>
            <person name="Hua S.X."/>
            <person name="Woyke T."/>
        </authorList>
    </citation>
    <scope>NUCLEOTIDE SEQUENCE [LARGE SCALE GENOMIC DNA]</scope>
    <source>
        <strain evidence="10">DSM 15288</strain>
    </source>
</reference>
<evidence type="ECO:0000256" key="6">
    <source>
        <dbReference type="ARBA" id="ARBA00023136"/>
    </source>
</evidence>
<evidence type="ECO:0000256" key="4">
    <source>
        <dbReference type="ARBA" id="ARBA00022692"/>
    </source>
</evidence>
<dbReference type="InterPro" id="IPR020846">
    <property type="entry name" value="MFS_dom"/>
</dbReference>
<gene>
    <name evidence="9" type="ORF">DESME_05880</name>
</gene>
<evidence type="ECO:0000313" key="10">
    <source>
        <dbReference type="Proteomes" id="UP000010847"/>
    </source>
</evidence>
<feature type="transmembrane region" description="Helical" evidence="7">
    <location>
        <begin position="469"/>
        <end position="487"/>
    </location>
</feature>
<dbReference type="KEGG" id="dmt:DESME_05880"/>
<dbReference type="SUPFAM" id="SSF103473">
    <property type="entry name" value="MFS general substrate transporter"/>
    <property type="match status" value="1"/>
</dbReference>
<keyword evidence="10" id="KW-1185">Reference proteome</keyword>
<keyword evidence="2" id="KW-0813">Transport</keyword>
<dbReference type="Gene3D" id="1.20.1250.20">
    <property type="entry name" value="MFS general substrate transporter like domains"/>
    <property type="match status" value="1"/>
</dbReference>
<organism evidence="9 10">
    <name type="scientific">Desulfitobacterium metallireducens DSM 15288</name>
    <dbReference type="NCBI Taxonomy" id="871968"/>
    <lineage>
        <taxon>Bacteria</taxon>
        <taxon>Bacillati</taxon>
        <taxon>Bacillota</taxon>
        <taxon>Clostridia</taxon>
        <taxon>Eubacteriales</taxon>
        <taxon>Desulfitobacteriaceae</taxon>
        <taxon>Desulfitobacterium</taxon>
    </lineage>
</organism>
<accession>W0EAS7</accession>
<evidence type="ECO:0000256" key="5">
    <source>
        <dbReference type="ARBA" id="ARBA00022989"/>
    </source>
</evidence>
<dbReference type="AlphaFoldDB" id="W0EAS7"/>
<feature type="transmembrane region" description="Helical" evidence="7">
    <location>
        <begin position="355"/>
        <end position="380"/>
    </location>
</feature>
<dbReference type="RefSeq" id="WP_006715700.1">
    <property type="nucleotide sequence ID" value="NZ_CP007032.1"/>
</dbReference>
<keyword evidence="4 7" id="KW-0812">Transmembrane</keyword>
<feature type="transmembrane region" description="Helical" evidence="7">
    <location>
        <begin position="298"/>
        <end position="319"/>
    </location>
</feature>
<keyword evidence="3" id="KW-1003">Cell membrane</keyword>
<dbReference type="PROSITE" id="PS50850">
    <property type="entry name" value="MFS"/>
    <property type="match status" value="1"/>
</dbReference>
<feature type="domain" description="Major facilitator superfamily (MFS) profile" evidence="8">
    <location>
        <begin position="12"/>
        <end position="492"/>
    </location>
</feature>
<feature type="transmembrane region" description="Helical" evidence="7">
    <location>
        <begin position="224"/>
        <end position="245"/>
    </location>
</feature>
<dbReference type="PANTHER" id="PTHR23501:SF191">
    <property type="entry name" value="VACUOLAR BASIC AMINO ACID TRANSPORTER 4"/>
    <property type="match status" value="1"/>
</dbReference>
<feature type="transmembrane region" description="Helical" evidence="7">
    <location>
        <begin position="197"/>
        <end position="218"/>
    </location>
</feature>
<dbReference type="CDD" id="cd17502">
    <property type="entry name" value="MFS_Azr1_MDR_like"/>
    <property type="match status" value="1"/>
</dbReference>
<evidence type="ECO:0000256" key="3">
    <source>
        <dbReference type="ARBA" id="ARBA00022475"/>
    </source>
</evidence>
<dbReference type="GO" id="GO:0005886">
    <property type="term" value="C:plasma membrane"/>
    <property type="evidence" value="ECO:0007669"/>
    <property type="project" value="UniProtKB-SubCell"/>
</dbReference>
<feature type="transmembrane region" description="Helical" evidence="7">
    <location>
        <begin position="331"/>
        <end position="349"/>
    </location>
</feature>
<protein>
    <submittedName>
        <fullName evidence="9">MFS transporter</fullName>
    </submittedName>
</protein>
<evidence type="ECO:0000256" key="1">
    <source>
        <dbReference type="ARBA" id="ARBA00004651"/>
    </source>
</evidence>
<name>W0EAS7_9FIRM</name>
<proteinExistence type="predicted"/>
<feature type="transmembrane region" description="Helical" evidence="7">
    <location>
        <begin position="135"/>
        <end position="157"/>
    </location>
</feature>
<feature type="transmembrane region" description="Helical" evidence="7">
    <location>
        <begin position="163"/>
        <end position="185"/>
    </location>
</feature>
<feature type="transmembrane region" description="Helical" evidence="7">
    <location>
        <begin position="266"/>
        <end position="286"/>
    </location>
</feature>
<dbReference type="HOGENOM" id="CLU_000960_2_5_9"/>
<evidence type="ECO:0000259" key="8">
    <source>
        <dbReference type="PROSITE" id="PS50850"/>
    </source>
</evidence>
<dbReference type="PRINTS" id="PR01036">
    <property type="entry name" value="TCRTETB"/>
</dbReference>
<feature type="transmembrane region" description="Helical" evidence="7">
    <location>
        <begin position="401"/>
        <end position="423"/>
    </location>
</feature>
<dbReference type="STRING" id="871968.DESME_05880"/>
<evidence type="ECO:0000256" key="2">
    <source>
        <dbReference type="ARBA" id="ARBA00022448"/>
    </source>
</evidence>
<feature type="transmembrane region" description="Helical" evidence="7">
    <location>
        <begin position="102"/>
        <end position="123"/>
    </location>
</feature>
<dbReference type="eggNOG" id="COG2814">
    <property type="taxonomic scope" value="Bacteria"/>
</dbReference>
<evidence type="ECO:0000256" key="7">
    <source>
        <dbReference type="SAM" id="Phobius"/>
    </source>
</evidence>
<dbReference type="PANTHER" id="PTHR23501">
    <property type="entry name" value="MAJOR FACILITATOR SUPERFAMILY"/>
    <property type="match status" value="1"/>
</dbReference>
<feature type="transmembrane region" description="Helical" evidence="7">
    <location>
        <begin position="77"/>
        <end position="96"/>
    </location>
</feature>
<sequence>MEIQRQTKRGFILVSIMLAMFMAAIEGTIIATAMPNIVAELGGFSLFSWVFSVFLLAQAVTIPLYGKFADIYGRKPVFTIGIIIFIIGSFLCGFAKTMQTLILFRLVQGLGAGAIQSIAMTIVGDIYSLKERAKVQGYISSVWGFASIFGPALGAFFVQYIHWAWVFWVNIPIGIFAALGIVVFLKEDIQMQPHEIDYLGSIYIFISISVLMIVLIQAGTVWKWLSPQVLSMFVAFGVGITLFIFQEKIASEPIIKLELWRDPAILISNIATLTTGIVLIGISSFLPTYVQGVMNQSALIAGFSLGVMSIGWLISAALAGKFVLKYGFRKIALWGGIWIVSGSIFFVNIMPNRGWVWGAIGSFLIGIGMGFTRTVFIVAIQDSVGWEDRGVATASNMFMNILGNTIGAALLGGILNMRLLSYFKSISAGQYSLDLNVVNTLLDETKRSQLPQELIQQITTGLSLSLKNVFWGVLFFSVVSLFLIFLLPQHKVES</sequence>
<comment type="subcellular location">
    <subcellularLocation>
        <location evidence="1">Cell membrane</location>
        <topology evidence="1">Multi-pass membrane protein</topology>
    </subcellularLocation>
</comment>
<feature type="transmembrane region" description="Helical" evidence="7">
    <location>
        <begin position="46"/>
        <end position="65"/>
    </location>
</feature>
<dbReference type="EMBL" id="CP007032">
    <property type="protein sequence ID" value="AHF06633.1"/>
    <property type="molecule type" value="Genomic_DNA"/>
</dbReference>